<organism evidence="14 15">
    <name type="scientific">Fragariocoptes setiger</name>
    <dbReference type="NCBI Taxonomy" id="1670756"/>
    <lineage>
        <taxon>Eukaryota</taxon>
        <taxon>Metazoa</taxon>
        <taxon>Ecdysozoa</taxon>
        <taxon>Arthropoda</taxon>
        <taxon>Chelicerata</taxon>
        <taxon>Arachnida</taxon>
        <taxon>Acari</taxon>
        <taxon>Acariformes</taxon>
        <taxon>Trombidiformes</taxon>
        <taxon>Prostigmata</taxon>
        <taxon>Eupodina</taxon>
        <taxon>Eriophyoidea</taxon>
        <taxon>Phytoptidae</taxon>
        <taxon>Fragariocoptes</taxon>
    </lineage>
</organism>
<sequence>MALPQGFRIAQAPSAHMIVGILIGCSLSSLIVMISIGQFRGHIRFRAMCHTAPLNCATKSSSHLKSTKTIISSKVLAIEKLPRVLCLVLTSPANQRTRAKAVHDTWARRGCQHVLFMSSATNATQQQSVSLSDNTQAEQDTDGAIHVQTTVALNVSEGHDKLWPKTRAAFQYAYAHYRYQADWFLKADDDTYVVVENLRLFLARHNSSSPIYFGCRFKPYVAQGYMSGGAGYVLSHAALKLLVEHGLSVANSRNENQNKSKAIDNACLPTQTALGQPEDVVMGTCLAALGVQAGDSRDARGRARFFALNPEFYLVPAPMDPKFWLTQYSYYPYTHGPSACSDTAISFHYVPPHMMYVVDYLLFVLRKPTSSSSK</sequence>
<feature type="domain" description="Fringe-like glycosyltransferase" evidence="13">
    <location>
        <begin position="84"/>
        <end position="293"/>
    </location>
</feature>
<evidence type="ECO:0000256" key="5">
    <source>
        <dbReference type="ARBA" id="ARBA00022676"/>
    </source>
</evidence>
<proteinExistence type="inferred from homology"/>
<dbReference type="EMBL" id="JAIFTH010000015">
    <property type="protein sequence ID" value="KAG9511261.1"/>
    <property type="molecule type" value="Genomic_DNA"/>
</dbReference>
<reference evidence="14 15" key="1">
    <citation type="submission" date="2020-10" db="EMBL/GenBank/DDBJ databases">
        <authorList>
            <person name="Klimov P.B."/>
            <person name="Dyachkov S.M."/>
            <person name="Chetverikov P.E."/>
        </authorList>
    </citation>
    <scope>NUCLEOTIDE SEQUENCE [LARGE SCALE GENOMIC DNA]</scope>
    <source>
        <strain evidence="14">BMOC 18-1129-001#AD2665</strain>
        <tissue evidence="14">Entire mites</tissue>
    </source>
</reference>
<feature type="transmembrane region" description="Helical" evidence="12">
    <location>
        <begin position="15"/>
        <end position="36"/>
    </location>
</feature>
<comment type="subcellular location">
    <subcellularLocation>
        <location evidence="1">Membrane</location>
        <topology evidence="1">Single-pass type II membrane protein</topology>
    </subcellularLocation>
</comment>
<dbReference type="InterPro" id="IPR026050">
    <property type="entry name" value="C1GALT1/C1GALT1_chp1"/>
</dbReference>
<evidence type="ECO:0000256" key="2">
    <source>
        <dbReference type="ARBA" id="ARBA00004922"/>
    </source>
</evidence>
<dbReference type="PANTHER" id="PTHR23033:SF14">
    <property type="entry name" value="GLYCOPROTEIN-N-ACETYLGALACTOSAMINE 3-BETA-GALACTOSYLTRANSFERASE 1-RELATED"/>
    <property type="match status" value="1"/>
</dbReference>
<evidence type="ECO:0000256" key="7">
    <source>
        <dbReference type="ARBA" id="ARBA00022692"/>
    </source>
</evidence>
<dbReference type="EC" id="2.4.1.122" evidence="4"/>
<dbReference type="Gene3D" id="3.90.550.50">
    <property type="match status" value="1"/>
</dbReference>
<evidence type="ECO:0000313" key="14">
    <source>
        <dbReference type="EMBL" id="KAG9511261.1"/>
    </source>
</evidence>
<name>A0ABQ7SCY7_9ACAR</name>
<keyword evidence="11 12" id="KW-0472">Membrane</keyword>
<keyword evidence="7 12" id="KW-0812">Transmembrane</keyword>
<evidence type="ECO:0000256" key="12">
    <source>
        <dbReference type="SAM" id="Phobius"/>
    </source>
</evidence>
<evidence type="ECO:0000256" key="3">
    <source>
        <dbReference type="ARBA" id="ARBA00006462"/>
    </source>
</evidence>
<keyword evidence="15" id="KW-1185">Reference proteome</keyword>
<dbReference type="PANTHER" id="PTHR23033">
    <property type="entry name" value="BETA1,3-GALACTOSYLTRANSFERASE"/>
    <property type="match status" value="1"/>
</dbReference>
<dbReference type="Pfam" id="PF02434">
    <property type="entry name" value="Fringe"/>
    <property type="match status" value="1"/>
</dbReference>
<gene>
    <name evidence="14" type="primary">C38H2.2</name>
    <name evidence="14" type="ORF">GZH46_00169</name>
</gene>
<evidence type="ECO:0000256" key="8">
    <source>
        <dbReference type="ARBA" id="ARBA00022741"/>
    </source>
</evidence>
<comment type="similarity">
    <text evidence="3">Belongs to the glycosyltransferase 31 family. Beta3-Gal-T subfamily.</text>
</comment>
<evidence type="ECO:0000256" key="10">
    <source>
        <dbReference type="ARBA" id="ARBA00022989"/>
    </source>
</evidence>
<accession>A0ABQ7SCY7</accession>
<evidence type="ECO:0000256" key="4">
    <source>
        <dbReference type="ARBA" id="ARBA00012557"/>
    </source>
</evidence>
<evidence type="ECO:0000256" key="9">
    <source>
        <dbReference type="ARBA" id="ARBA00022968"/>
    </source>
</evidence>
<comment type="pathway">
    <text evidence="2">Protein modification; protein glycosylation.</text>
</comment>
<keyword evidence="5" id="KW-0328">Glycosyltransferase</keyword>
<dbReference type="Proteomes" id="UP000825002">
    <property type="component" value="Unassembled WGS sequence"/>
</dbReference>
<evidence type="ECO:0000256" key="11">
    <source>
        <dbReference type="ARBA" id="ARBA00023136"/>
    </source>
</evidence>
<keyword evidence="10 12" id="KW-1133">Transmembrane helix</keyword>
<keyword evidence="8" id="KW-0547">Nucleotide-binding</keyword>
<evidence type="ECO:0000256" key="1">
    <source>
        <dbReference type="ARBA" id="ARBA00004606"/>
    </source>
</evidence>
<comment type="caution">
    <text evidence="14">The sequence shown here is derived from an EMBL/GenBank/DDBJ whole genome shotgun (WGS) entry which is preliminary data.</text>
</comment>
<protein>
    <recommendedName>
        <fullName evidence="4">N-acetylgalactosaminide beta-1,3-galactosyltransferase</fullName>
        <ecNumber evidence="4">2.4.1.122</ecNumber>
    </recommendedName>
</protein>
<keyword evidence="9" id="KW-0735">Signal-anchor</keyword>
<dbReference type="InterPro" id="IPR003378">
    <property type="entry name" value="Fringe-like_glycosylTrfase"/>
</dbReference>
<keyword evidence="6" id="KW-0808">Transferase</keyword>
<evidence type="ECO:0000256" key="6">
    <source>
        <dbReference type="ARBA" id="ARBA00022679"/>
    </source>
</evidence>
<evidence type="ECO:0000259" key="13">
    <source>
        <dbReference type="Pfam" id="PF02434"/>
    </source>
</evidence>
<evidence type="ECO:0000313" key="15">
    <source>
        <dbReference type="Proteomes" id="UP000825002"/>
    </source>
</evidence>